<sequence length="76" mass="8426">MMQTVKGVYRQGKVELLEPPSGITEGEVLVTFIETKSLDKPTRMITFGMFADDAKEGATEEDFKSAEFHGDNRLVG</sequence>
<reference evidence="2" key="1">
    <citation type="submission" date="2018-04" db="EMBL/GenBank/DDBJ databases">
        <authorList>
            <person name="Cornet L."/>
        </authorList>
    </citation>
    <scope>NUCLEOTIDE SEQUENCE [LARGE SCALE GENOMIC DNA]</scope>
</reference>
<comment type="caution">
    <text evidence="1">The sequence shown here is derived from an EMBL/GenBank/DDBJ whole genome shotgun (WGS) entry which is preliminary data.</text>
</comment>
<dbReference type="EMBL" id="QBMP01000098">
    <property type="protein sequence ID" value="PZO55363.1"/>
    <property type="molecule type" value="Genomic_DNA"/>
</dbReference>
<organism evidence="1 2">
    <name type="scientific">Phormidesmis priestleyi</name>
    <dbReference type="NCBI Taxonomy" id="268141"/>
    <lineage>
        <taxon>Bacteria</taxon>
        <taxon>Bacillati</taxon>
        <taxon>Cyanobacteriota</taxon>
        <taxon>Cyanophyceae</taxon>
        <taxon>Leptolyngbyales</taxon>
        <taxon>Leptolyngbyaceae</taxon>
        <taxon>Phormidesmis</taxon>
    </lineage>
</organism>
<protein>
    <submittedName>
        <fullName evidence="1">Uncharacterized protein</fullName>
    </submittedName>
</protein>
<name>A0A2W4XDJ4_9CYAN</name>
<accession>A0A2W4XDJ4</accession>
<dbReference type="AlphaFoldDB" id="A0A2W4XDJ4"/>
<gene>
    <name evidence="1" type="ORF">DCF15_10735</name>
</gene>
<evidence type="ECO:0000313" key="1">
    <source>
        <dbReference type="EMBL" id="PZO55363.1"/>
    </source>
</evidence>
<dbReference type="Proteomes" id="UP000249794">
    <property type="component" value="Unassembled WGS sequence"/>
</dbReference>
<evidence type="ECO:0000313" key="2">
    <source>
        <dbReference type="Proteomes" id="UP000249794"/>
    </source>
</evidence>
<reference evidence="1 2" key="2">
    <citation type="submission" date="2018-06" db="EMBL/GenBank/DDBJ databases">
        <title>Metagenomic assembly of (sub)arctic Cyanobacteria and their associated microbiome from non-axenic cultures.</title>
        <authorList>
            <person name="Baurain D."/>
        </authorList>
    </citation>
    <scope>NUCLEOTIDE SEQUENCE [LARGE SCALE GENOMIC DNA]</scope>
    <source>
        <strain evidence="1">ULC027bin1</strain>
    </source>
</reference>
<proteinExistence type="predicted"/>